<evidence type="ECO:0000313" key="5">
    <source>
        <dbReference type="Proteomes" id="UP001596152"/>
    </source>
</evidence>
<dbReference type="Pfam" id="PF00196">
    <property type="entry name" value="GerE"/>
    <property type="match status" value="1"/>
</dbReference>
<dbReference type="EMBL" id="JBHSLF010000025">
    <property type="protein sequence ID" value="MFC5345096.1"/>
    <property type="molecule type" value="Genomic_DNA"/>
</dbReference>
<evidence type="ECO:0000256" key="2">
    <source>
        <dbReference type="SAM" id="Phobius"/>
    </source>
</evidence>
<evidence type="ECO:0000313" key="4">
    <source>
        <dbReference type="EMBL" id="MFC5345096.1"/>
    </source>
</evidence>
<organism evidence="4 5">
    <name type="scientific">Brevundimonas staleyi</name>
    <dbReference type="NCBI Taxonomy" id="74326"/>
    <lineage>
        <taxon>Bacteria</taxon>
        <taxon>Pseudomonadati</taxon>
        <taxon>Pseudomonadota</taxon>
        <taxon>Alphaproteobacteria</taxon>
        <taxon>Caulobacterales</taxon>
        <taxon>Caulobacteraceae</taxon>
        <taxon>Brevundimonas</taxon>
    </lineage>
</organism>
<feature type="transmembrane region" description="Helical" evidence="2">
    <location>
        <begin position="109"/>
        <end position="133"/>
    </location>
</feature>
<dbReference type="InterPro" id="IPR016032">
    <property type="entry name" value="Sig_transdc_resp-reg_C-effctor"/>
</dbReference>
<reference evidence="5" key="1">
    <citation type="journal article" date="2019" name="Int. J. Syst. Evol. Microbiol.">
        <title>The Global Catalogue of Microorganisms (GCM) 10K type strain sequencing project: providing services to taxonomists for standard genome sequencing and annotation.</title>
        <authorList>
            <consortium name="The Broad Institute Genomics Platform"/>
            <consortium name="The Broad Institute Genome Sequencing Center for Infectious Disease"/>
            <person name="Wu L."/>
            <person name="Ma J."/>
        </authorList>
    </citation>
    <scope>NUCLEOTIDE SEQUENCE [LARGE SCALE GENOMIC DNA]</scope>
    <source>
        <strain evidence="5">JCM 12125</strain>
    </source>
</reference>
<sequence>MPTKKLSDRQRQCVILSATMTDKEIGRALGVSPGTVNKHIQEAMERLGVNTRKNALRALGYVTPSPSDPVPAADVSGPTGGAETDDVATSRTPGPAAAWRYSPPPRGRALRLAVAFAFFLVGSIVAIGGAAVLNAGLGLTQAMAPSGVR</sequence>
<keyword evidence="2" id="KW-0812">Transmembrane</keyword>
<dbReference type="InterPro" id="IPR036388">
    <property type="entry name" value="WH-like_DNA-bd_sf"/>
</dbReference>
<keyword evidence="2" id="KW-0472">Membrane</keyword>
<protein>
    <submittedName>
        <fullName evidence="4">Helix-turn-helix transcriptional regulator</fullName>
    </submittedName>
</protein>
<proteinExistence type="predicted"/>
<name>A0ABW0FUN1_9CAUL</name>
<dbReference type="Gene3D" id="1.10.10.10">
    <property type="entry name" value="Winged helix-like DNA-binding domain superfamily/Winged helix DNA-binding domain"/>
    <property type="match status" value="1"/>
</dbReference>
<keyword evidence="2" id="KW-1133">Transmembrane helix</keyword>
<dbReference type="SUPFAM" id="SSF46894">
    <property type="entry name" value="C-terminal effector domain of the bipartite response regulators"/>
    <property type="match status" value="1"/>
</dbReference>
<dbReference type="Proteomes" id="UP001596152">
    <property type="component" value="Unassembled WGS sequence"/>
</dbReference>
<evidence type="ECO:0000259" key="3">
    <source>
        <dbReference type="PROSITE" id="PS50043"/>
    </source>
</evidence>
<evidence type="ECO:0000256" key="1">
    <source>
        <dbReference type="SAM" id="MobiDB-lite"/>
    </source>
</evidence>
<feature type="region of interest" description="Disordered" evidence="1">
    <location>
        <begin position="60"/>
        <end position="101"/>
    </location>
</feature>
<gene>
    <name evidence="4" type="ORF">ACFPIE_14320</name>
</gene>
<dbReference type="InterPro" id="IPR000792">
    <property type="entry name" value="Tscrpt_reg_LuxR_C"/>
</dbReference>
<dbReference type="RefSeq" id="WP_374038176.1">
    <property type="nucleotide sequence ID" value="NZ_CP169082.1"/>
</dbReference>
<feature type="domain" description="HTH luxR-type" evidence="3">
    <location>
        <begin position="1"/>
        <end position="63"/>
    </location>
</feature>
<keyword evidence="5" id="KW-1185">Reference proteome</keyword>
<dbReference type="PROSITE" id="PS50043">
    <property type="entry name" value="HTH_LUXR_2"/>
    <property type="match status" value="1"/>
</dbReference>
<dbReference type="CDD" id="cd06170">
    <property type="entry name" value="LuxR_C_like"/>
    <property type="match status" value="1"/>
</dbReference>
<dbReference type="SMART" id="SM00421">
    <property type="entry name" value="HTH_LUXR"/>
    <property type="match status" value="1"/>
</dbReference>
<comment type="caution">
    <text evidence="4">The sequence shown here is derived from an EMBL/GenBank/DDBJ whole genome shotgun (WGS) entry which is preliminary data.</text>
</comment>
<accession>A0ABW0FUN1</accession>